<evidence type="ECO:0000313" key="4">
    <source>
        <dbReference type="Proteomes" id="UP000462014"/>
    </source>
</evidence>
<keyword evidence="4" id="KW-1185">Reference proteome</keyword>
<dbReference type="InterPro" id="IPR050563">
    <property type="entry name" value="4-hydroxybenzoyl-CoA_TE"/>
</dbReference>
<dbReference type="PANTHER" id="PTHR31793:SF27">
    <property type="entry name" value="NOVEL THIOESTERASE SUPERFAMILY DOMAIN AND SAPOSIN A-TYPE DOMAIN CONTAINING PROTEIN (0610012H03RIK)"/>
    <property type="match status" value="1"/>
</dbReference>
<evidence type="ECO:0000256" key="2">
    <source>
        <dbReference type="ARBA" id="ARBA00022801"/>
    </source>
</evidence>
<gene>
    <name evidence="3" type="ORF">GO621_10190</name>
</gene>
<comment type="similarity">
    <text evidence="1">Belongs to the 4-hydroxybenzoyl-CoA thioesterase family.</text>
</comment>
<dbReference type="RefSeq" id="WP_157566659.1">
    <property type="nucleotide sequence ID" value="NZ_WPIK01000008.1"/>
</dbReference>
<evidence type="ECO:0000256" key="1">
    <source>
        <dbReference type="ARBA" id="ARBA00005953"/>
    </source>
</evidence>
<dbReference type="InterPro" id="IPR029069">
    <property type="entry name" value="HotDog_dom_sf"/>
</dbReference>
<dbReference type="GO" id="GO:0047617">
    <property type="term" value="F:fatty acyl-CoA hydrolase activity"/>
    <property type="evidence" value="ECO:0007669"/>
    <property type="project" value="TreeGrafter"/>
</dbReference>
<dbReference type="SUPFAM" id="SSF54637">
    <property type="entry name" value="Thioesterase/thiol ester dehydrase-isomerase"/>
    <property type="match status" value="1"/>
</dbReference>
<dbReference type="PANTHER" id="PTHR31793">
    <property type="entry name" value="4-HYDROXYBENZOYL-COA THIOESTERASE FAMILY MEMBER"/>
    <property type="match status" value="1"/>
</dbReference>
<dbReference type="Pfam" id="PF13279">
    <property type="entry name" value="4HBT_2"/>
    <property type="match status" value="1"/>
</dbReference>
<dbReference type="AlphaFoldDB" id="A0A7K1SX52"/>
<dbReference type="Gene3D" id="3.10.129.10">
    <property type="entry name" value="Hotdog Thioesterase"/>
    <property type="match status" value="1"/>
</dbReference>
<comment type="caution">
    <text evidence="3">The sequence shown here is derived from an EMBL/GenBank/DDBJ whole genome shotgun (WGS) entry which is preliminary data.</text>
</comment>
<reference evidence="3 4" key="1">
    <citation type="submission" date="2019-12" db="EMBL/GenBank/DDBJ databases">
        <title>Mucilaginibacter sp. HMF7410 genome sequencing and assembly.</title>
        <authorList>
            <person name="Kang H."/>
            <person name="Cha I."/>
            <person name="Kim H."/>
            <person name="Joh K."/>
        </authorList>
    </citation>
    <scope>NUCLEOTIDE SEQUENCE [LARGE SCALE GENOMIC DNA]</scope>
    <source>
        <strain evidence="3 4">HMF7410</strain>
    </source>
</reference>
<accession>A0A7K1SX52</accession>
<organism evidence="3 4">
    <name type="scientific">Mucilaginibacter arboris</name>
    <dbReference type="NCBI Taxonomy" id="2682090"/>
    <lineage>
        <taxon>Bacteria</taxon>
        <taxon>Pseudomonadati</taxon>
        <taxon>Bacteroidota</taxon>
        <taxon>Sphingobacteriia</taxon>
        <taxon>Sphingobacteriales</taxon>
        <taxon>Sphingobacteriaceae</taxon>
        <taxon>Mucilaginibacter</taxon>
    </lineage>
</organism>
<name>A0A7K1SX52_9SPHI</name>
<keyword evidence="2" id="KW-0378">Hydrolase</keyword>
<dbReference type="CDD" id="cd00586">
    <property type="entry name" value="4HBT"/>
    <property type="match status" value="1"/>
</dbReference>
<dbReference type="Proteomes" id="UP000462014">
    <property type="component" value="Unassembled WGS sequence"/>
</dbReference>
<sequence length="146" mass="17377">MTGILQNYKFKTPIYIRFSDLDGFGHVNNAVYLTYFEIARTNYWQQIIQWNWNETNIILGKSEINYLKPLKLYDQIFCYVRTSRIGNSSFDMEYVIVKLTETGEEQVCTTGQTVCIHYDYNAYKSIPIPEAEKRKMMEFEGFKRRS</sequence>
<protein>
    <submittedName>
        <fullName evidence="3">Acyl-CoA thioesterase</fullName>
    </submittedName>
</protein>
<proteinExistence type="inferred from homology"/>
<dbReference type="EMBL" id="WPIK01000008">
    <property type="protein sequence ID" value="MVN21906.1"/>
    <property type="molecule type" value="Genomic_DNA"/>
</dbReference>
<evidence type="ECO:0000313" key="3">
    <source>
        <dbReference type="EMBL" id="MVN21906.1"/>
    </source>
</evidence>